<sequence>MNQTQSNPFRQQHRGRHSLREAVLAAFSQPPYVVAEQLSGFSEREWKSNLKWLDTSGLALYLLGHLQELGVGEVLPTKIVLRLRRNLIDNRARNSGLLTETAEINVALQREGVLFANLKGVTLSPDAVPDPALRCQLDQDFLVSAEQADTAAHVLERSGYMLHCVSGDTWEFKAGASSVAHIRDLYKAKPQRSAELHLAPADGLLGRVQLRSFHGTAFPVLSPVDLYIEQAMHLFGHVCSPFTRTSWLLEYRRHMLARGDDEMFWEELEGRIADEPKAALALGLVTLLAVETFGDVPPKALSRLIASEVAPAVQLWVRLYGQRLLVADFPGTKLYLLLEDELQPSSARAAAKGRSRLIPSQRPLNITQAEPEESVLSRLRRSRSQTSYILFRLRFHCVEGIRYVLESSRFKRLLTGLAH</sequence>
<dbReference type="Proteomes" id="UP000000343">
    <property type="component" value="Chromosome"/>
</dbReference>
<accession>E8WZ57</accession>
<dbReference type="Pfam" id="PF14907">
    <property type="entry name" value="NTP_transf_5"/>
    <property type="match status" value="1"/>
</dbReference>
<gene>
    <name evidence="1" type="ordered locus">AciX9_0588</name>
</gene>
<dbReference type="InterPro" id="IPR039498">
    <property type="entry name" value="NTP_transf_5"/>
</dbReference>
<dbReference type="STRING" id="1198114.AciX9_0588"/>
<evidence type="ECO:0000313" key="1">
    <source>
        <dbReference type="EMBL" id="ADW67659.1"/>
    </source>
</evidence>
<dbReference type="eggNOG" id="COG1596">
    <property type="taxonomic scope" value="Bacteria"/>
</dbReference>
<dbReference type="EMBL" id="CP002480">
    <property type="protein sequence ID" value="ADW67659.1"/>
    <property type="molecule type" value="Genomic_DNA"/>
</dbReference>
<reference evidence="2" key="1">
    <citation type="submission" date="2011-01" db="EMBL/GenBank/DDBJ databases">
        <title>Complete sequence of chromosome of Acidobacterium sp. MP5ACTX9.</title>
        <authorList>
            <consortium name="US DOE Joint Genome Institute"/>
            <person name="Lucas S."/>
            <person name="Copeland A."/>
            <person name="Lapidus A."/>
            <person name="Cheng J.-F."/>
            <person name="Goodwin L."/>
            <person name="Pitluck S."/>
            <person name="Teshima H."/>
            <person name="Detter J.C."/>
            <person name="Han C."/>
            <person name="Tapia R."/>
            <person name="Land M."/>
            <person name="Hauser L."/>
            <person name="Kyrpides N."/>
            <person name="Ivanova N."/>
            <person name="Ovchinnikova G."/>
            <person name="Pagani I."/>
            <person name="Rawat S.R."/>
            <person name="Mannisto M."/>
            <person name="Haggblom M.M."/>
            <person name="Woyke T."/>
        </authorList>
    </citation>
    <scope>NUCLEOTIDE SEQUENCE [LARGE SCALE GENOMIC DNA]</scope>
    <source>
        <strain evidence="2">MP5ACTX9</strain>
    </source>
</reference>
<dbReference type="KEGG" id="acm:AciX9_0588"/>
<keyword evidence="2" id="KW-1185">Reference proteome</keyword>
<dbReference type="HOGENOM" id="CLU_666954_0_0_0"/>
<protein>
    <recommendedName>
        <fullName evidence="3">Nucleotidyltransferase family protein</fullName>
    </recommendedName>
</protein>
<evidence type="ECO:0008006" key="3">
    <source>
        <dbReference type="Google" id="ProtNLM"/>
    </source>
</evidence>
<name>E8WZ57_GRATM</name>
<dbReference type="PaxDb" id="1198114-AciX9_0588"/>
<organism evidence="2">
    <name type="scientific">Granulicella tundricola (strain ATCC BAA-1859 / DSM 23138 / MP5ACTX9)</name>
    <dbReference type="NCBI Taxonomy" id="1198114"/>
    <lineage>
        <taxon>Bacteria</taxon>
        <taxon>Pseudomonadati</taxon>
        <taxon>Acidobacteriota</taxon>
        <taxon>Terriglobia</taxon>
        <taxon>Terriglobales</taxon>
        <taxon>Acidobacteriaceae</taxon>
        <taxon>Granulicella</taxon>
    </lineage>
</organism>
<dbReference type="AlphaFoldDB" id="E8WZ57"/>
<proteinExistence type="predicted"/>
<dbReference type="RefSeq" id="WP_013578987.1">
    <property type="nucleotide sequence ID" value="NC_015064.1"/>
</dbReference>
<dbReference type="OrthoDB" id="113217at2"/>
<evidence type="ECO:0000313" key="2">
    <source>
        <dbReference type="Proteomes" id="UP000000343"/>
    </source>
</evidence>